<dbReference type="Proteomes" id="UP000189370">
    <property type="component" value="Unassembled WGS sequence"/>
</dbReference>
<protein>
    <submittedName>
        <fullName evidence="1">Uncharacterized protein</fullName>
    </submittedName>
</protein>
<name>A0A1S8AQK2_9EURY</name>
<keyword evidence="2" id="KW-1185">Reference proteome</keyword>
<reference evidence="2" key="1">
    <citation type="submission" date="2016-04" db="EMBL/GenBank/DDBJ databases">
        <authorList>
            <person name="Chen S.-C."/>
            <person name="Lai M.-C."/>
        </authorList>
    </citation>
    <scope>NUCLEOTIDE SEQUENCE [LARGE SCALE GENOMIC DNA]</scope>
    <source>
        <strain evidence="2">AB14</strain>
    </source>
</reference>
<comment type="caution">
    <text evidence="1">The sequence shown here is derived from an EMBL/GenBank/DDBJ whole genome shotgun (WGS) entry which is preliminary data.</text>
</comment>
<accession>A0A1S8AQK2</accession>
<proteinExistence type="predicted"/>
<evidence type="ECO:0000313" key="1">
    <source>
        <dbReference type="EMBL" id="OLZ39133.1"/>
    </source>
</evidence>
<organism evidence="1 2">
    <name type="scientific">Natrinema saccharevitans</name>
    <dbReference type="NCBI Taxonomy" id="301967"/>
    <lineage>
        <taxon>Archaea</taxon>
        <taxon>Methanobacteriati</taxon>
        <taxon>Methanobacteriota</taxon>
        <taxon>Stenosarchaea group</taxon>
        <taxon>Halobacteria</taxon>
        <taxon>Halobacteriales</taxon>
        <taxon>Natrialbaceae</taxon>
        <taxon>Natrinema</taxon>
    </lineage>
</organism>
<dbReference type="EMBL" id="LWLN01000003">
    <property type="protein sequence ID" value="OLZ39133.1"/>
    <property type="molecule type" value="Genomic_DNA"/>
</dbReference>
<gene>
    <name evidence="1" type="ORF">A6E15_19410</name>
</gene>
<evidence type="ECO:0000313" key="2">
    <source>
        <dbReference type="Proteomes" id="UP000189370"/>
    </source>
</evidence>
<sequence length="159" mass="17370">MDQIDGEYVYFIWHHLTAYPEGGTGYTVSIQEMEAHVDVTDSDFRVIDFDPKSSESIDEKEHTFTASATLPSGAGASVGGNYYVKDGTVYPKNFDQGTAGEFGVYFEGDGDNAQSVTSMNGVCEIRSETKISDSTYAWPAYAMDPKLRVQADGHVDPPV</sequence>
<dbReference type="AlphaFoldDB" id="A0A1S8AQK2"/>